<organism evidence="1 2">
    <name type="scientific">Neisseria chenwenguii</name>
    <dbReference type="NCBI Taxonomy" id="1853278"/>
    <lineage>
        <taxon>Bacteria</taxon>
        <taxon>Pseudomonadati</taxon>
        <taxon>Pseudomonadota</taxon>
        <taxon>Betaproteobacteria</taxon>
        <taxon>Neisseriales</taxon>
        <taxon>Neisseriaceae</taxon>
        <taxon>Neisseria</taxon>
    </lineage>
</organism>
<sequence>MFSVKNRLGKIFGQKSGMPCFQTAWHGSRGAVVLRKFQTAFICKRMPSEKRTRPLPYQGRYTAGAADAGWFFSCRRYSRR</sequence>
<reference evidence="1 2" key="1">
    <citation type="submission" date="2017-06" db="EMBL/GenBank/DDBJ databases">
        <title>Neisseria chenwenguii sp. nov., isolated from the intestinal contents of Tibetan Plateau Pika in Yushu, Qinghai Province, China.</title>
        <authorList>
            <person name="Zhang G."/>
        </authorList>
    </citation>
    <scope>NUCLEOTIDE SEQUENCE [LARGE SCALE GENOMIC DNA]</scope>
    <source>
        <strain evidence="1 2">10023</strain>
    </source>
</reference>
<evidence type="ECO:0000313" key="2">
    <source>
        <dbReference type="Proteomes" id="UP000198238"/>
    </source>
</evidence>
<keyword evidence="2" id="KW-1185">Reference proteome</keyword>
<dbReference type="EMBL" id="CP022278">
    <property type="protein sequence ID" value="ASK28225.1"/>
    <property type="molecule type" value="Genomic_DNA"/>
</dbReference>
<protein>
    <submittedName>
        <fullName evidence="1">Uncharacterized protein</fullName>
    </submittedName>
</protein>
<dbReference type="Proteomes" id="UP000198238">
    <property type="component" value="Chromosome"/>
</dbReference>
<evidence type="ECO:0000313" key="1">
    <source>
        <dbReference type="EMBL" id="ASK28225.1"/>
    </source>
</evidence>
<name>A0A220S4U6_9NEIS</name>
<accession>A0A220S4U6</accession>
<proteinExistence type="predicted"/>
<gene>
    <name evidence="1" type="ORF">BG910_11210</name>
</gene>
<dbReference type="KEGG" id="nei:BG910_11210"/>
<dbReference type="AlphaFoldDB" id="A0A220S4U6"/>